<comment type="caution">
    <text evidence="2">The sequence shown here is derived from an EMBL/GenBank/DDBJ whole genome shotgun (WGS) entry which is preliminary data.</text>
</comment>
<feature type="transmembrane region" description="Helical" evidence="1">
    <location>
        <begin position="21"/>
        <end position="42"/>
    </location>
</feature>
<feature type="transmembrane region" description="Helical" evidence="1">
    <location>
        <begin position="165"/>
        <end position="183"/>
    </location>
</feature>
<evidence type="ECO:0000256" key="1">
    <source>
        <dbReference type="SAM" id="Phobius"/>
    </source>
</evidence>
<dbReference type="RefSeq" id="WP_250142128.1">
    <property type="nucleotide sequence ID" value="NZ_JALIQP010000005.1"/>
</dbReference>
<reference evidence="2 3" key="1">
    <citation type="journal article" date="2019" name="Int. J. Syst. Evol. Microbiol.">
        <title>The Global Catalogue of Microorganisms (GCM) 10K type strain sequencing project: providing services to taxonomists for standard genome sequencing and annotation.</title>
        <authorList>
            <consortium name="The Broad Institute Genomics Platform"/>
            <consortium name="The Broad Institute Genome Sequencing Center for Infectious Disease"/>
            <person name="Wu L."/>
            <person name="Ma J."/>
        </authorList>
    </citation>
    <scope>NUCLEOTIDE SEQUENCE [LARGE SCALE GENOMIC DNA]</scope>
    <source>
        <strain evidence="2 3">WLHS5</strain>
    </source>
</reference>
<sequence>MATHDRSASVAVGEPDVGFQAGFGFYLGLVVTGIVAIAGLVAGATTATLLGVLPSTVTAVAIVGHIVASRAHGLPERIGGSRWRRLACYVPPAAFAGTLLGYGFAPSVVTERFAVVAIVLVLLTGVAAYGVDRMARNRYVTAVAADEPAATWSYHRVGFGSGESVVTAFTTLLILAGVLGAWYGNARGLVWSMYGLVMLLSIRFNWGGTWNSFDPSDRWNPPEIRAHEAGLVIDRAHAKKFVPWADVEDVRLTDAELVLERRWLNLRCDRSAIDDPDSVREAIDRVRSRAETHGSRAVETAD</sequence>
<feature type="transmembrane region" description="Helical" evidence="1">
    <location>
        <begin position="113"/>
        <end position="131"/>
    </location>
</feature>
<protein>
    <submittedName>
        <fullName evidence="2">PH domain-containing protein</fullName>
    </submittedName>
</protein>
<keyword evidence="1" id="KW-0472">Membrane</keyword>
<keyword evidence="3" id="KW-1185">Reference proteome</keyword>
<keyword evidence="1" id="KW-0812">Transmembrane</keyword>
<organism evidence="2 3">
    <name type="scientific">Halosolutus amylolyticus</name>
    <dbReference type="NCBI Taxonomy" id="2932267"/>
    <lineage>
        <taxon>Archaea</taxon>
        <taxon>Methanobacteriati</taxon>
        <taxon>Methanobacteriota</taxon>
        <taxon>Stenosarchaea group</taxon>
        <taxon>Halobacteria</taxon>
        <taxon>Halobacteriales</taxon>
        <taxon>Natrialbaceae</taxon>
        <taxon>Halosolutus</taxon>
    </lineage>
</organism>
<evidence type="ECO:0000313" key="2">
    <source>
        <dbReference type="EMBL" id="MFC4543846.1"/>
    </source>
</evidence>
<dbReference type="AlphaFoldDB" id="A0ABD5PTA1"/>
<evidence type="ECO:0000313" key="3">
    <source>
        <dbReference type="Proteomes" id="UP001595898"/>
    </source>
</evidence>
<accession>A0ABD5PTA1</accession>
<keyword evidence="1" id="KW-1133">Transmembrane helix</keyword>
<gene>
    <name evidence="2" type="ORF">ACFO5R_18120</name>
</gene>
<feature type="transmembrane region" description="Helical" evidence="1">
    <location>
        <begin position="48"/>
        <end position="68"/>
    </location>
</feature>
<name>A0ABD5PTA1_9EURY</name>
<dbReference type="Proteomes" id="UP001595898">
    <property type="component" value="Unassembled WGS sequence"/>
</dbReference>
<feature type="transmembrane region" description="Helical" evidence="1">
    <location>
        <begin position="89"/>
        <end position="107"/>
    </location>
</feature>
<proteinExistence type="predicted"/>
<dbReference type="EMBL" id="JBHSFA010000009">
    <property type="protein sequence ID" value="MFC4543846.1"/>
    <property type="molecule type" value="Genomic_DNA"/>
</dbReference>